<gene>
    <name evidence="1" type="ORF">BQ8794_10018</name>
</gene>
<name>A0A1R3UYD4_9HYPH</name>
<dbReference type="STRING" id="1631249.BQ8794_10018"/>
<protein>
    <submittedName>
        <fullName evidence="1">Uncharacterized protein</fullName>
    </submittedName>
</protein>
<evidence type="ECO:0000313" key="2">
    <source>
        <dbReference type="Proteomes" id="UP000188388"/>
    </source>
</evidence>
<evidence type="ECO:0000313" key="1">
    <source>
        <dbReference type="EMBL" id="SIT52648.1"/>
    </source>
</evidence>
<dbReference type="EMBL" id="FTPD01000001">
    <property type="protein sequence ID" value="SIT52648.1"/>
    <property type="molecule type" value="Genomic_DNA"/>
</dbReference>
<sequence length="45" mass="4757">MVAALPILTRRLKTGRAANDAKEGDRLVGVGPAAWPSRRIASLIS</sequence>
<reference evidence="2" key="1">
    <citation type="submission" date="2017-01" db="EMBL/GenBank/DDBJ databases">
        <authorList>
            <person name="Brunel B."/>
        </authorList>
    </citation>
    <scope>NUCLEOTIDE SEQUENCE [LARGE SCALE GENOMIC DNA]</scope>
</reference>
<accession>A0A1R3UYD4</accession>
<dbReference type="Proteomes" id="UP000188388">
    <property type="component" value="Unassembled WGS sequence"/>
</dbReference>
<organism evidence="1 2">
    <name type="scientific">Mesorhizobium prunaredense</name>
    <dbReference type="NCBI Taxonomy" id="1631249"/>
    <lineage>
        <taxon>Bacteria</taxon>
        <taxon>Pseudomonadati</taxon>
        <taxon>Pseudomonadota</taxon>
        <taxon>Alphaproteobacteria</taxon>
        <taxon>Hyphomicrobiales</taxon>
        <taxon>Phyllobacteriaceae</taxon>
        <taxon>Mesorhizobium</taxon>
    </lineage>
</organism>
<dbReference type="AlphaFoldDB" id="A0A1R3UYD4"/>
<keyword evidence="2" id="KW-1185">Reference proteome</keyword>
<proteinExistence type="predicted"/>